<proteinExistence type="inferred from homology"/>
<dbReference type="PROSITE" id="PS00383">
    <property type="entry name" value="TYR_PHOSPHATASE_1"/>
    <property type="match status" value="1"/>
</dbReference>
<dbReference type="Gene3D" id="3.90.190.10">
    <property type="entry name" value="Protein tyrosine phosphatase superfamily"/>
    <property type="match status" value="1"/>
</dbReference>
<keyword evidence="4" id="KW-1185">Reference proteome</keyword>
<gene>
    <name evidence="3" type="ORF">SAMN06309945_2290</name>
</gene>
<name>A0A1T5KJT6_9MICO</name>
<dbReference type="AlphaFoldDB" id="A0A1T5KJT6"/>
<dbReference type="PANTHER" id="PTHR31126">
    <property type="entry name" value="TYROSINE-PROTEIN PHOSPHATASE"/>
    <property type="match status" value="1"/>
</dbReference>
<evidence type="ECO:0000313" key="3">
    <source>
        <dbReference type="EMBL" id="SKC63578.1"/>
    </source>
</evidence>
<feature type="domain" description="Tyrosine specific protein phosphatases" evidence="2">
    <location>
        <begin position="114"/>
        <end position="167"/>
    </location>
</feature>
<evidence type="ECO:0000256" key="1">
    <source>
        <dbReference type="ARBA" id="ARBA00009580"/>
    </source>
</evidence>
<dbReference type="Pfam" id="PF13350">
    <property type="entry name" value="Y_phosphatase3"/>
    <property type="match status" value="1"/>
</dbReference>
<evidence type="ECO:0000259" key="2">
    <source>
        <dbReference type="PROSITE" id="PS50056"/>
    </source>
</evidence>
<dbReference type="InterPro" id="IPR029021">
    <property type="entry name" value="Prot-tyrosine_phosphatase-like"/>
</dbReference>
<dbReference type="GO" id="GO:0004721">
    <property type="term" value="F:phosphoprotein phosphatase activity"/>
    <property type="evidence" value="ECO:0007669"/>
    <property type="project" value="InterPro"/>
</dbReference>
<dbReference type="Proteomes" id="UP000190857">
    <property type="component" value="Unassembled WGS sequence"/>
</dbReference>
<dbReference type="OrthoDB" id="1188001at2"/>
<dbReference type="SUPFAM" id="SSF52799">
    <property type="entry name" value="(Phosphotyrosine protein) phosphatases II"/>
    <property type="match status" value="1"/>
</dbReference>
<reference evidence="3 4" key="1">
    <citation type="submission" date="2017-02" db="EMBL/GenBank/DDBJ databases">
        <authorList>
            <person name="Peterson S.W."/>
        </authorList>
    </citation>
    <scope>NUCLEOTIDE SEQUENCE [LARGE SCALE GENOMIC DNA]</scope>
    <source>
        <strain evidence="3 4">VKM Ac-2059</strain>
    </source>
</reference>
<dbReference type="PANTHER" id="PTHR31126:SF1">
    <property type="entry name" value="TYROSINE SPECIFIC PROTEIN PHOSPHATASES DOMAIN-CONTAINING PROTEIN"/>
    <property type="match status" value="1"/>
</dbReference>
<dbReference type="InterPro" id="IPR000387">
    <property type="entry name" value="Tyr_Pase_dom"/>
</dbReference>
<accession>A0A1T5KJT6</accession>
<dbReference type="InterPro" id="IPR026893">
    <property type="entry name" value="Tyr/Ser_Pase_IphP-type"/>
</dbReference>
<sequence length="251" mass="27337">MSTPRRYPLPGTYNFREVGGYHAGSSTTKWGKLYRSDALNRLTDEARDDLRQRDIRTVIDLRDDEERRHNPSLLEGLPVRVVESPIFSGSASSFLASDITLARLYETVVTENADAIVRAIRVIASSGDGDGDGDGAVLVHCTAGKDRTGLVVAFALLAVGVDRQQVVADYAMTQQNLPDSLMAPIIARLKAMHVPDSTTIDELVSGSPAHVLEETIDLVVRQHGSVRAFLTDNGMTEGELDDLAHVLLERA</sequence>
<comment type="similarity">
    <text evidence="1">Belongs to the protein-tyrosine phosphatase family.</text>
</comment>
<dbReference type="EMBL" id="FUZP01000002">
    <property type="protein sequence ID" value="SKC63578.1"/>
    <property type="molecule type" value="Genomic_DNA"/>
</dbReference>
<dbReference type="InterPro" id="IPR016130">
    <property type="entry name" value="Tyr_Pase_AS"/>
</dbReference>
<dbReference type="RefSeq" id="WP_079728330.1">
    <property type="nucleotide sequence ID" value="NZ_FUZP01000002.1"/>
</dbReference>
<organism evidence="3 4">
    <name type="scientific">Okibacterium fritillariae</name>
    <dbReference type="NCBI Taxonomy" id="123320"/>
    <lineage>
        <taxon>Bacteria</taxon>
        <taxon>Bacillati</taxon>
        <taxon>Actinomycetota</taxon>
        <taxon>Actinomycetes</taxon>
        <taxon>Micrococcales</taxon>
        <taxon>Microbacteriaceae</taxon>
        <taxon>Okibacterium</taxon>
    </lineage>
</organism>
<protein>
    <submittedName>
        <fullName evidence="3">Protein-tyrosine phosphatase</fullName>
    </submittedName>
</protein>
<dbReference type="PROSITE" id="PS50056">
    <property type="entry name" value="TYR_PHOSPHATASE_2"/>
    <property type="match status" value="1"/>
</dbReference>
<dbReference type="STRING" id="123320.SAMN06309945_2290"/>
<evidence type="ECO:0000313" key="4">
    <source>
        <dbReference type="Proteomes" id="UP000190857"/>
    </source>
</evidence>